<keyword evidence="2" id="KW-1185">Reference proteome</keyword>
<name>K0RVP7_THAOC</name>
<evidence type="ECO:0000313" key="1">
    <source>
        <dbReference type="EMBL" id="EJK52931.1"/>
    </source>
</evidence>
<comment type="caution">
    <text evidence="1">The sequence shown here is derived from an EMBL/GenBank/DDBJ whole genome shotgun (WGS) entry which is preliminary data.</text>
</comment>
<reference evidence="1 2" key="1">
    <citation type="journal article" date="2012" name="Genome Biol.">
        <title>Genome and low-iron response of an oceanic diatom adapted to chronic iron limitation.</title>
        <authorList>
            <person name="Lommer M."/>
            <person name="Specht M."/>
            <person name="Roy A.S."/>
            <person name="Kraemer L."/>
            <person name="Andreson R."/>
            <person name="Gutowska M.A."/>
            <person name="Wolf J."/>
            <person name="Bergner S.V."/>
            <person name="Schilhabel M.B."/>
            <person name="Klostermeier U.C."/>
            <person name="Beiko R.G."/>
            <person name="Rosenstiel P."/>
            <person name="Hippler M."/>
            <person name="Laroche J."/>
        </authorList>
    </citation>
    <scope>NUCLEOTIDE SEQUENCE [LARGE SCALE GENOMIC DNA]</scope>
    <source>
        <strain evidence="1 2">CCMP1005</strain>
    </source>
</reference>
<dbReference type="AlphaFoldDB" id="K0RVP7"/>
<organism evidence="1 2">
    <name type="scientific">Thalassiosira oceanica</name>
    <name type="common">Marine diatom</name>
    <dbReference type="NCBI Taxonomy" id="159749"/>
    <lineage>
        <taxon>Eukaryota</taxon>
        <taxon>Sar</taxon>
        <taxon>Stramenopiles</taxon>
        <taxon>Ochrophyta</taxon>
        <taxon>Bacillariophyta</taxon>
        <taxon>Coscinodiscophyceae</taxon>
        <taxon>Thalassiosirophycidae</taxon>
        <taxon>Thalassiosirales</taxon>
        <taxon>Thalassiosiraceae</taxon>
        <taxon>Thalassiosira</taxon>
    </lineage>
</organism>
<accession>K0RVP7</accession>
<dbReference type="Proteomes" id="UP000266841">
    <property type="component" value="Unassembled WGS sequence"/>
</dbReference>
<gene>
    <name evidence="1" type="ORF">THAOC_27734</name>
</gene>
<sequence>MSRRNDLHQATNVEANFDFNEEEAKKMGCNDLPDDKGGGVQQDYLEKLVEQLRLELNRGTKTKEPQWLLSHLRANDWWYARRIAKKLRLKLFLKALY</sequence>
<proteinExistence type="predicted"/>
<dbReference type="EMBL" id="AGNL01038931">
    <property type="protein sequence ID" value="EJK52931.1"/>
    <property type="molecule type" value="Genomic_DNA"/>
</dbReference>
<protein>
    <submittedName>
        <fullName evidence="1">Uncharacterized protein</fullName>
    </submittedName>
</protein>
<evidence type="ECO:0000313" key="2">
    <source>
        <dbReference type="Proteomes" id="UP000266841"/>
    </source>
</evidence>